<dbReference type="HAMAP" id="MF_01965">
    <property type="entry name" value="NADHX_dehydratase"/>
    <property type="match status" value="1"/>
</dbReference>
<evidence type="ECO:0000259" key="21">
    <source>
        <dbReference type="PROSITE" id="PS51385"/>
    </source>
</evidence>
<protein>
    <recommendedName>
        <fullName evidence="19">Bifunctional NAD(P)H-hydrate repair enzyme</fullName>
    </recommendedName>
    <alternativeName>
        <fullName evidence="19">Nicotinamide nucleotide repair protein</fullName>
    </alternativeName>
    <domain>
        <recommendedName>
            <fullName evidence="19">ADP-dependent (S)-NAD(P)H-hydrate dehydratase</fullName>
            <ecNumber evidence="19">4.2.1.136</ecNumber>
        </recommendedName>
        <alternativeName>
            <fullName evidence="19">ADP-dependent NAD(P)HX dehydratase</fullName>
        </alternativeName>
    </domain>
    <domain>
        <recommendedName>
            <fullName evidence="19">NAD(P)H-hydrate epimerase</fullName>
            <ecNumber evidence="19">5.1.99.6</ecNumber>
        </recommendedName>
    </domain>
</protein>
<evidence type="ECO:0000256" key="18">
    <source>
        <dbReference type="HAMAP-Rule" id="MF_01966"/>
    </source>
</evidence>
<dbReference type="NCBIfam" id="TIGR00197">
    <property type="entry name" value="yjeF_nterm"/>
    <property type="match status" value="1"/>
</dbReference>
<evidence type="ECO:0000256" key="14">
    <source>
        <dbReference type="ARBA" id="ARBA00025153"/>
    </source>
</evidence>
<dbReference type="GO" id="GO:0110051">
    <property type="term" value="P:metabolite repair"/>
    <property type="evidence" value="ECO:0007669"/>
    <property type="project" value="TreeGrafter"/>
</dbReference>
<keyword evidence="22" id="KW-0808">Transferase</keyword>
<comment type="cofactor">
    <cofactor evidence="17">
        <name>Mg(2+)</name>
        <dbReference type="ChEBI" id="CHEBI:18420"/>
    </cofactor>
</comment>
<feature type="binding site" evidence="18">
    <location>
        <position position="151"/>
    </location>
    <ligand>
        <name>K(+)</name>
        <dbReference type="ChEBI" id="CHEBI:29103"/>
    </ligand>
</feature>
<evidence type="ECO:0000256" key="3">
    <source>
        <dbReference type="ARBA" id="ARBA00006001"/>
    </source>
</evidence>
<evidence type="ECO:0000256" key="12">
    <source>
        <dbReference type="ARBA" id="ARBA00023239"/>
    </source>
</evidence>
<keyword evidence="7 17" id="KW-0067">ATP-binding</keyword>
<dbReference type="PIRSF" id="PIRSF017184">
    <property type="entry name" value="Nnr"/>
    <property type="match status" value="1"/>
</dbReference>
<comment type="caution">
    <text evidence="22">The sequence shown here is derived from an EMBL/GenBank/DDBJ whole genome shotgun (WGS) entry which is preliminary data.</text>
</comment>
<keyword evidence="13" id="KW-0511">Multifunctional enzyme</keyword>
<dbReference type="EMBL" id="ADTV01000047">
    <property type="protein sequence ID" value="EFG83521.1"/>
    <property type="molecule type" value="Genomic_DNA"/>
</dbReference>
<dbReference type="PANTHER" id="PTHR12592">
    <property type="entry name" value="ATP-DEPENDENT (S)-NAD(P)H-HYDRATE DEHYDRATASE FAMILY MEMBER"/>
    <property type="match status" value="1"/>
</dbReference>
<feature type="binding site" evidence="18">
    <location>
        <position position="183"/>
    </location>
    <ligand>
        <name>K(+)</name>
        <dbReference type="ChEBI" id="CHEBI:29103"/>
    </ligand>
</feature>
<dbReference type="SUPFAM" id="SSF53613">
    <property type="entry name" value="Ribokinase-like"/>
    <property type="match status" value="1"/>
</dbReference>
<keyword evidence="10 17" id="KW-0520">NAD</keyword>
<dbReference type="CDD" id="cd01171">
    <property type="entry name" value="YXKO-related"/>
    <property type="match status" value="1"/>
</dbReference>
<dbReference type="SUPFAM" id="SSF64153">
    <property type="entry name" value="YjeF N-terminal domain-like"/>
    <property type="match status" value="1"/>
</dbReference>
<feature type="binding site" evidence="17">
    <location>
        <begin position="417"/>
        <end position="421"/>
    </location>
    <ligand>
        <name>AMP</name>
        <dbReference type="ChEBI" id="CHEBI:456215"/>
    </ligand>
</feature>
<sequence>MHAVGHILPHLPPCPDIPARRQAMHAGGPIMNDAAYRLLLPDPAQMGRVDALAARVVPIRTLMEHAGRAVERAVRRHVRPCRVLVLCGPGNNGGDGYVAARRLAQAGWPVSVAALAPPRPGGDAAAAAALWSGPMVPFDVAQVGRFDLVIDAVFGAGLSRAVEGGGADVLRAARRLIAIDMPTGVDGATGAVRGYAPTAELTVTFCRPRPGHLLLPGRELCGRCEVADIGIPENAVGQVGVRTWRNAPGLWQVPHCGVESYKYSRGVVSICGGAQMPGAARLSAAGARGSGAGLVRLAVGGAADLYRMQVPAGLIVDAAPLTDLLADARRRVWVCGPGLTVEEVGSVFPVLVEAGRQVVADAGAFSMAAGRPGLLRGAAVVTPHAGEFARVFGHPGDDRLAAARAAAVLIDAVVVMKGPDTIIAAPDGRVAINDHATPALGTAGSGDTLSGIIAAMLAAGMPAWEGACAAVWLHGEAAMRAGPWPIAEQFDLHLGEARAKAEAEGQKKHG</sequence>
<keyword evidence="8 17" id="KW-0521">NADP</keyword>
<evidence type="ECO:0000256" key="2">
    <source>
        <dbReference type="ARBA" id="ARBA00000909"/>
    </source>
</evidence>
<comment type="similarity">
    <text evidence="3 19">In the N-terminal section; belongs to the NnrE/AIBP family.</text>
</comment>
<evidence type="ECO:0000256" key="15">
    <source>
        <dbReference type="ARBA" id="ARBA00048238"/>
    </source>
</evidence>
<comment type="subunit">
    <text evidence="17">Homotetramer.</text>
</comment>
<dbReference type="GO" id="GO:0046496">
    <property type="term" value="P:nicotinamide nucleotide metabolic process"/>
    <property type="evidence" value="ECO:0007669"/>
    <property type="project" value="UniProtKB-UniRule"/>
</dbReference>
<dbReference type="InterPro" id="IPR000631">
    <property type="entry name" value="CARKD"/>
</dbReference>
<evidence type="ECO:0000256" key="11">
    <source>
        <dbReference type="ARBA" id="ARBA00023235"/>
    </source>
</evidence>
<comment type="similarity">
    <text evidence="18">Belongs to the NnrE/AIBP family.</text>
</comment>
<dbReference type="PROSITE" id="PS01050">
    <property type="entry name" value="YJEF_C_2"/>
    <property type="match status" value="1"/>
</dbReference>
<dbReference type="PROSITE" id="PS51383">
    <property type="entry name" value="YJEF_C_3"/>
    <property type="match status" value="1"/>
</dbReference>
<dbReference type="PANTHER" id="PTHR12592:SF0">
    <property type="entry name" value="ATP-DEPENDENT (S)-NAD(P)H-HYDRATE DEHYDRATASE"/>
    <property type="match status" value="1"/>
</dbReference>
<evidence type="ECO:0000313" key="22">
    <source>
        <dbReference type="EMBL" id="EFG83521.1"/>
    </source>
</evidence>
<name>D5QHE8_NOVHA</name>
<dbReference type="HAMAP" id="MF_01966">
    <property type="entry name" value="NADHX_epimerase"/>
    <property type="match status" value="1"/>
</dbReference>
<comment type="catalytic activity">
    <reaction evidence="2 18 19">
        <text>(6R)-NADPHX = (6S)-NADPHX</text>
        <dbReference type="Rhea" id="RHEA:32227"/>
        <dbReference type="ChEBI" id="CHEBI:64076"/>
        <dbReference type="ChEBI" id="CHEBI:64077"/>
        <dbReference type="EC" id="5.1.99.6"/>
    </reaction>
</comment>
<evidence type="ECO:0000256" key="6">
    <source>
        <dbReference type="ARBA" id="ARBA00022741"/>
    </source>
</evidence>
<dbReference type="EC" id="4.2.1.136" evidence="19"/>
<dbReference type="Proteomes" id="UP000006468">
    <property type="component" value="Chromosome"/>
</dbReference>
<feature type="binding site" evidence="17">
    <location>
        <position position="447"/>
    </location>
    <ligand>
        <name>(6S)-NADPHX</name>
        <dbReference type="ChEBI" id="CHEBI:64076"/>
    </ligand>
</feature>
<dbReference type="InterPro" id="IPR036652">
    <property type="entry name" value="YjeF_N_dom_sf"/>
</dbReference>
<feature type="domain" description="YjeF C-terminal" evidence="20">
    <location>
        <begin position="245"/>
        <end position="510"/>
    </location>
</feature>
<dbReference type="Pfam" id="PF01256">
    <property type="entry name" value="Carb_kinase"/>
    <property type="match status" value="1"/>
</dbReference>
<comment type="function">
    <text evidence="14 19">Bifunctional enzyme that catalyzes the epimerization of the S- and R-forms of NAD(P)HX and the dehydration of the S-form of NAD(P)HX at the expense of ADP, which is converted to AMP. This allows the repair of both epimers of NAD(P)HX, a damaged form of NAD(P)H that is a result of enzymatic or heat-dependent hydration.</text>
</comment>
<feature type="domain" description="YjeF N-terminal" evidence="21">
    <location>
        <begin position="46"/>
        <end position="237"/>
    </location>
</feature>
<evidence type="ECO:0000256" key="5">
    <source>
        <dbReference type="ARBA" id="ARBA00022723"/>
    </source>
</evidence>
<dbReference type="EC" id="5.1.99.6" evidence="19"/>
<evidence type="ECO:0000256" key="1">
    <source>
        <dbReference type="ARBA" id="ARBA00000013"/>
    </source>
</evidence>
<dbReference type="GO" id="GO:0016301">
    <property type="term" value="F:kinase activity"/>
    <property type="evidence" value="ECO:0007669"/>
    <property type="project" value="UniProtKB-KW"/>
</dbReference>
<evidence type="ECO:0000256" key="16">
    <source>
        <dbReference type="ARBA" id="ARBA00049209"/>
    </source>
</evidence>
<evidence type="ECO:0000313" key="23">
    <source>
        <dbReference type="Proteomes" id="UP000006468"/>
    </source>
</evidence>
<keyword evidence="12 17" id="KW-0456">Lyase</keyword>
<comment type="caution">
    <text evidence="18">Lacks conserved residue(s) required for the propagation of feature annotation.</text>
</comment>
<feature type="binding site" evidence="18">
    <location>
        <position position="180"/>
    </location>
    <ligand>
        <name>(6S)-NADPHX</name>
        <dbReference type="ChEBI" id="CHEBI:64076"/>
    </ligand>
</feature>
<comment type="similarity">
    <text evidence="4 19">In the C-terminal section; belongs to the NnrD/CARKD family.</text>
</comment>
<dbReference type="GO" id="GO:0052855">
    <property type="term" value="F:ADP-dependent NAD(P)H-hydrate dehydratase activity"/>
    <property type="evidence" value="ECO:0007669"/>
    <property type="project" value="UniProtKB-UniRule"/>
</dbReference>
<dbReference type="Pfam" id="PF03853">
    <property type="entry name" value="YjeF_N"/>
    <property type="match status" value="1"/>
</dbReference>
<feature type="binding site" evidence="18">
    <location>
        <position position="92"/>
    </location>
    <ligand>
        <name>K(+)</name>
        <dbReference type="ChEBI" id="CHEBI:29103"/>
    </ligand>
</feature>
<comment type="cofactor">
    <cofactor evidence="18 19">
        <name>K(+)</name>
        <dbReference type="ChEBI" id="CHEBI:29103"/>
    </cofactor>
    <text evidence="18 19">Binds 1 potassium ion per subunit.</text>
</comment>
<dbReference type="Gene3D" id="3.40.50.10260">
    <property type="entry name" value="YjeF N-terminal domain"/>
    <property type="match status" value="1"/>
</dbReference>
<feature type="binding site" evidence="17">
    <location>
        <position position="279"/>
    </location>
    <ligand>
        <name>(6S)-NADPHX</name>
        <dbReference type="ChEBI" id="CHEBI:64076"/>
    </ligand>
</feature>
<feature type="binding site" evidence="17">
    <location>
        <position position="338"/>
    </location>
    <ligand>
        <name>(6S)-NADPHX</name>
        <dbReference type="ChEBI" id="CHEBI:64076"/>
    </ligand>
</feature>
<gene>
    <name evidence="18" type="primary">nnrE</name>
    <name evidence="17" type="synonym">nnrD</name>
    <name evidence="22" type="ORF">GXY_12078</name>
</gene>
<dbReference type="GO" id="GO:0046872">
    <property type="term" value="F:metal ion binding"/>
    <property type="evidence" value="ECO:0007669"/>
    <property type="project" value="UniProtKB-UniRule"/>
</dbReference>
<comment type="catalytic activity">
    <reaction evidence="15 17 19">
        <text>(6S)-NADHX + ADP = AMP + phosphate + NADH + H(+)</text>
        <dbReference type="Rhea" id="RHEA:32223"/>
        <dbReference type="ChEBI" id="CHEBI:15378"/>
        <dbReference type="ChEBI" id="CHEBI:43474"/>
        <dbReference type="ChEBI" id="CHEBI:57945"/>
        <dbReference type="ChEBI" id="CHEBI:64074"/>
        <dbReference type="ChEBI" id="CHEBI:456215"/>
        <dbReference type="ChEBI" id="CHEBI:456216"/>
        <dbReference type="EC" id="4.2.1.136"/>
    </reaction>
</comment>
<evidence type="ECO:0000256" key="9">
    <source>
        <dbReference type="ARBA" id="ARBA00022958"/>
    </source>
</evidence>
<evidence type="ECO:0000256" key="19">
    <source>
        <dbReference type="PIRNR" id="PIRNR017184"/>
    </source>
</evidence>
<feature type="binding site" evidence="18">
    <location>
        <begin position="155"/>
        <end position="161"/>
    </location>
    <ligand>
        <name>(6S)-NADPHX</name>
        <dbReference type="ChEBI" id="CHEBI:64076"/>
    </ligand>
</feature>
<comment type="function">
    <text evidence="17">Catalyzes the dehydration of the S-form of NAD(P)HX at the expense of ADP, which is converted to AMP. Together with NAD(P)HX epimerase, which catalyzes the epimerization of the S- and R-forms, the enzyme allows the repair of both epimers of NAD(P)HX, a damaged form of NAD(P)H that is a result of enzymatic or heat-dependent hydration.</text>
</comment>
<evidence type="ECO:0000256" key="17">
    <source>
        <dbReference type="HAMAP-Rule" id="MF_01965"/>
    </source>
</evidence>
<dbReference type="PROSITE" id="PS51385">
    <property type="entry name" value="YJEF_N"/>
    <property type="match status" value="1"/>
</dbReference>
<dbReference type="InterPro" id="IPR017953">
    <property type="entry name" value="Carbohydrate_kinase_pred_CS"/>
</dbReference>
<dbReference type="Gene3D" id="3.40.1190.20">
    <property type="match status" value="1"/>
</dbReference>
<dbReference type="HOGENOM" id="CLU_024853_4_1_5"/>
<dbReference type="GO" id="GO:0005524">
    <property type="term" value="F:ATP binding"/>
    <property type="evidence" value="ECO:0007669"/>
    <property type="project" value="UniProtKB-UniRule"/>
</dbReference>
<dbReference type="NCBIfam" id="TIGR00196">
    <property type="entry name" value="yjeF_cterm"/>
    <property type="match status" value="1"/>
</dbReference>
<feature type="binding site" evidence="17">
    <location>
        <position position="384"/>
    </location>
    <ligand>
        <name>(6S)-NADPHX</name>
        <dbReference type="ChEBI" id="CHEBI:64076"/>
    </ligand>
</feature>
<comment type="catalytic activity">
    <reaction evidence="16 17 19">
        <text>(6S)-NADPHX + ADP = AMP + phosphate + NADPH + H(+)</text>
        <dbReference type="Rhea" id="RHEA:32235"/>
        <dbReference type="ChEBI" id="CHEBI:15378"/>
        <dbReference type="ChEBI" id="CHEBI:43474"/>
        <dbReference type="ChEBI" id="CHEBI:57783"/>
        <dbReference type="ChEBI" id="CHEBI:64076"/>
        <dbReference type="ChEBI" id="CHEBI:456215"/>
        <dbReference type="ChEBI" id="CHEBI:456216"/>
        <dbReference type="EC" id="4.2.1.136"/>
    </reaction>
</comment>
<dbReference type="GO" id="GO:0052856">
    <property type="term" value="F:NAD(P)HX epimerase activity"/>
    <property type="evidence" value="ECO:0007669"/>
    <property type="project" value="UniProtKB-UniRule"/>
</dbReference>
<evidence type="ECO:0000256" key="13">
    <source>
        <dbReference type="ARBA" id="ARBA00023268"/>
    </source>
</evidence>
<keyword evidence="9 18" id="KW-0630">Potassium</keyword>
<accession>D5QHE8</accession>
<evidence type="ECO:0000256" key="10">
    <source>
        <dbReference type="ARBA" id="ARBA00023027"/>
    </source>
</evidence>
<evidence type="ECO:0000256" key="8">
    <source>
        <dbReference type="ARBA" id="ARBA00022857"/>
    </source>
</evidence>
<organism evidence="22 23">
    <name type="scientific">Novacetimonas hansenii ATCC 23769</name>
    <dbReference type="NCBI Taxonomy" id="714995"/>
    <lineage>
        <taxon>Bacteria</taxon>
        <taxon>Pseudomonadati</taxon>
        <taxon>Pseudomonadota</taxon>
        <taxon>Alphaproteobacteria</taxon>
        <taxon>Acetobacterales</taxon>
        <taxon>Acetobacteraceae</taxon>
        <taxon>Novacetimonas</taxon>
    </lineage>
</organism>
<keyword evidence="22" id="KW-0418">Kinase</keyword>
<keyword evidence="11 18" id="KW-0413">Isomerase</keyword>
<dbReference type="InterPro" id="IPR030677">
    <property type="entry name" value="Nnr"/>
</dbReference>
<comment type="catalytic activity">
    <reaction evidence="1 18 19">
        <text>(6R)-NADHX = (6S)-NADHX</text>
        <dbReference type="Rhea" id="RHEA:32215"/>
        <dbReference type="ChEBI" id="CHEBI:64074"/>
        <dbReference type="ChEBI" id="CHEBI:64075"/>
        <dbReference type="EC" id="5.1.99.6"/>
    </reaction>
</comment>
<evidence type="ECO:0000259" key="20">
    <source>
        <dbReference type="PROSITE" id="PS51383"/>
    </source>
</evidence>
<dbReference type="InterPro" id="IPR029056">
    <property type="entry name" value="Ribokinase-like"/>
</dbReference>
<comment type="similarity">
    <text evidence="17">Belongs to the NnrD/CARKD family.</text>
</comment>
<evidence type="ECO:0000256" key="7">
    <source>
        <dbReference type="ARBA" id="ARBA00022840"/>
    </source>
</evidence>
<keyword evidence="6 17" id="KW-0547">Nucleotide-binding</keyword>
<comment type="function">
    <text evidence="18">Catalyzes the epimerization of the S- and R-forms of NAD(P)HX, a damaged form of NAD(P)H that is a result of enzymatic or heat-dependent hydration. This is a prerequisite for the S-specific NAD(P)H-hydrate dehydratase to allow the repair of both epimers of NAD(P)HX.</text>
</comment>
<keyword evidence="5 18" id="KW-0479">Metal-binding</keyword>
<proteinExistence type="inferred from homology"/>
<reference evidence="22 23" key="1">
    <citation type="journal article" date="2010" name="J. Bacteriol.">
        <title>Genome sequence of a cellulose-producing bacterium, Gluconacetobacter hansenii ATCC 23769.</title>
        <authorList>
            <person name="Iyer P.R."/>
            <person name="Geib S.M."/>
            <person name="Catchmark J."/>
            <person name="Kao T.H."/>
            <person name="Tien M."/>
        </authorList>
    </citation>
    <scope>NUCLEOTIDE SEQUENCE [LARGE SCALE GENOMIC DNA]</scope>
    <source>
        <strain evidence="22 23">ATCC 23769</strain>
    </source>
</reference>
<feature type="binding site" evidence="17">
    <location>
        <position position="446"/>
    </location>
    <ligand>
        <name>AMP</name>
        <dbReference type="ChEBI" id="CHEBI:456215"/>
    </ligand>
</feature>
<dbReference type="InterPro" id="IPR004443">
    <property type="entry name" value="YjeF_N_dom"/>
</dbReference>
<evidence type="ECO:0000256" key="4">
    <source>
        <dbReference type="ARBA" id="ARBA00009524"/>
    </source>
</evidence>
<dbReference type="AlphaFoldDB" id="D5QHE8"/>
<feature type="binding site" evidence="18">
    <location>
        <begin position="91"/>
        <end position="95"/>
    </location>
    <ligand>
        <name>(6S)-NADPHX</name>
        <dbReference type="ChEBI" id="CHEBI:64076"/>
    </ligand>
</feature>